<keyword evidence="2" id="KW-1185">Reference proteome</keyword>
<accession>H8H254</accession>
<dbReference type="HOGENOM" id="CLU_2449723_0_0_0"/>
<keyword evidence="1" id="KW-0614">Plasmid</keyword>
<dbReference type="OrthoDB" id="2222217at2"/>
<geneLocation type="plasmid" evidence="1 2">
    <name>P2</name>
</geneLocation>
<gene>
    <name evidence="1" type="ordered locus">DGo_PB0332</name>
</gene>
<organism evidence="1 2">
    <name type="scientific">Deinococcus gobiensis (strain DSM 21396 / JCM 16679 / CGMCC 1.7299 / I-0)</name>
    <dbReference type="NCBI Taxonomy" id="745776"/>
    <lineage>
        <taxon>Bacteria</taxon>
        <taxon>Thermotogati</taxon>
        <taxon>Deinococcota</taxon>
        <taxon>Deinococci</taxon>
        <taxon>Deinococcales</taxon>
        <taxon>Deinococcaceae</taxon>
        <taxon>Deinococcus</taxon>
    </lineage>
</organism>
<protein>
    <submittedName>
        <fullName evidence="1">Uncharacterized protein</fullName>
    </submittedName>
</protein>
<evidence type="ECO:0000313" key="2">
    <source>
        <dbReference type="Proteomes" id="UP000007575"/>
    </source>
</evidence>
<dbReference type="AlphaFoldDB" id="H8H254"/>
<sequence length="89" mass="10261">MCLYIPDVVTLWVFQTDPAQDVASLFELSYTDEGEGQLSRFAVAYRLRWYDTEFAFWEQGAPARELLMSVAESYRTLDEQAGNRLPEGE</sequence>
<dbReference type="Proteomes" id="UP000007575">
    <property type="component" value="Plasmid P2"/>
</dbReference>
<evidence type="ECO:0000313" key="1">
    <source>
        <dbReference type="EMBL" id="AFD27601.1"/>
    </source>
</evidence>
<proteinExistence type="predicted"/>
<dbReference type="EMBL" id="CP002193">
    <property type="protein sequence ID" value="AFD27601.1"/>
    <property type="molecule type" value="Genomic_DNA"/>
</dbReference>
<reference evidence="1 2" key="1">
    <citation type="journal article" date="2012" name="PLoS ONE">
        <title>Genome sequence and transcriptome analysis of the radioresistant bacterium Deinococcus gobiensis: insights into the extreme environmental adaptations.</title>
        <authorList>
            <person name="Yuan M."/>
            <person name="Chen M."/>
            <person name="Zhang W."/>
            <person name="Lu W."/>
            <person name="Wang J."/>
            <person name="Yang M."/>
            <person name="Zhao P."/>
            <person name="Tang R."/>
            <person name="Li X."/>
            <person name="Hao Y."/>
            <person name="Zhou Z."/>
            <person name="Zhan Y."/>
            <person name="Yu H."/>
            <person name="Teng C."/>
            <person name="Yan Y."/>
            <person name="Ping S."/>
            <person name="Wang Y."/>
            <person name="Lin M."/>
        </authorList>
    </citation>
    <scope>NUCLEOTIDE SEQUENCE [LARGE SCALE GENOMIC DNA]</scope>
    <source>
        <strain evidence="2">DSM 21396 / JCM 16679 / CGMCC 1.7299 / I-0</strain>
        <plasmid evidence="1">P2</plasmid>
    </source>
</reference>
<dbReference type="KEGG" id="dgo:DGo_PB0332"/>
<name>H8H254_DEIGI</name>
<dbReference type="RefSeq" id="WP_014686695.1">
    <property type="nucleotide sequence ID" value="NC_017791.1"/>
</dbReference>